<dbReference type="RefSeq" id="WP_379664829.1">
    <property type="nucleotide sequence ID" value="NZ_JBHULH010000001.1"/>
</dbReference>
<name>A0ABW5LMM8_9FLAO</name>
<dbReference type="Proteomes" id="UP001597508">
    <property type="component" value="Unassembled WGS sequence"/>
</dbReference>
<evidence type="ECO:0000313" key="2">
    <source>
        <dbReference type="Proteomes" id="UP001597508"/>
    </source>
</evidence>
<keyword evidence="2" id="KW-1185">Reference proteome</keyword>
<reference evidence="2" key="1">
    <citation type="journal article" date="2019" name="Int. J. Syst. Evol. Microbiol.">
        <title>The Global Catalogue of Microorganisms (GCM) 10K type strain sequencing project: providing services to taxonomists for standard genome sequencing and annotation.</title>
        <authorList>
            <consortium name="The Broad Institute Genomics Platform"/>
            <consortium name="The Broad Institute Genome Sequencing Center for Infectious Disease"/>
            <person name="Wu L."/>
            <person name="Ma J."/>
        </authorList>
    </citation>
    <scope>NUCLEOTIDE SEQUENCE [LARGE SCALE GENOMIC DNA]</scope>
    <source>
        <strain evidence="2">KCTC 52127</strain>
    </source>
</reference>
<proteinExistence type="predicted"/>
<organism evidence="1 2">
    <name type="scientific">Pseudotenacibaculum haliotis</name>
    <dbReference type="NCBI Taxonomy" id="1862138"/>
    <lineage>
        <taxon>Bacteria</taxon>
        <taxon>Pseudomonadati</taxon>
        <taxon>Bacteroidota</taxon>
        <taxon>Flavobacteriia</taxon>
        <taxon>Flavobacteriales</taxon>
        <taxon>Flavobacteriaceae</taxon>
        <taxon>Pseudotenacibaculum</taxon>
    </lineage>
</organism>
<sequence>MPEFLGDILVVSKDELIPKFWSCYNSLKTELRRYKEKPYGIKRASLGGNGRKLLIKYDSLPKRVQDQIKDLRKSDHILEKYYKVDPEAVEYYNGFQYPDGSYLVPATIEKLIINANVLLAIMNLETARSQERISKGGSLRGITQTLHSDSISFNTTLQEKEQTKHTLNTNYRRFKQQLKSFKDAFEISSDHAFKTLIRDAEGKSKLNALIINDKTAALLNNMFAGRPYKPTATEIAREYAAFINGHIDIINKKTGELYNPKEYKMVKKGAIKNFLRSYKSKIGTFSKRSSNRQQILQQFVPYDTLEQPKFAGSMISIDDRQPPFWYDKGKRMWWYLGIDLASECITAWAYGKTKEELILNFYRQMVRNYHQWGMHIPDALECESSLNSSFKETILKEGVMFNNVHIHANSARSKRIEGYFKPLRYQVEKKQEGWIARPFALSESNQPQYAQNKIVPYDRLVEQCFRNIIKWNNMANSQDKTLSRFDYFKKHQNPDLTPTNYKAIIKHLGYSTETSCNAGIVRLQNRKWLLGDNDTIYTGEKLITLLNKVEGKSFEVCWLDDNSKGILKAYVYVDGRYVCQIIPKPVSAKAPIEAKQHHKDASVIMARYKATVTSYMQIQKNSIDTVTLIDNRPETISDSFSIEGFESFEIPDLEEPAELPMSEVDYEDEYYQNLDPTNDL</sequence>
<comment type="caution">
    <text evidence="1">The sequence shown here is derived from an EMBL/GenBank/DDBJ whole genome shotgun (WGS) entry which is preliminary data.</text>
</comment>
<gene>
    <name evidence="1" type="ORF">ACFSRZ_01915</name>
</gene>
<evidence type="ECO:0008006" key="3">
    <source>
        <dbReference type="Google" id="ProtNLM"/>
    </source>
</evidence>
<evidence type="ECO:0000313" key="1">
    <source>
        <dbReference type="EMBL" id="MFD2566108.1"/>
    </source>
</evidence>
<dbReference type="EMBL" id="JBHULH010000001">
    <property type="protein sequence ID" value="MFD2566108.1"/>
    <property type="molecule type" value="Genomic_DNA"/>
</dbReference>
<protein>
    <recommendedName>
        <fullName evidence="3">Integrase catalytic domain-containing protein</fullName>
    </recommendedName>
</protein>
<accession>A0ABW5LMM8</accession>